<keyword evidence="3" id="KW-1185">Reference proteome</keyword>
<organism evidence="2 3">
    <name type="scientific">Ilyodon furcidens</name>
    <name type="common">goldbreast splitfin</name>
    <dbReference type="NCBI Taxonomy" id="33524"/>
    <lineage>
        <taxon>Eukaryota</taxon>
        <taxon>Metazoa</taxon>
        <taxon>Chordata</taxon>
        <taxon>Craniata</taxon>
        <taxon>Vertebrata</taxon>
        <taxon>Euteleostomi</taxon>
        <taxon>Actinopterygii</taxon>
        <taxon>Neopterygii</taxon>
        <taxon>Teleostei</taxon>
        <taxon>Neoteleostei</taxon>
        <taxon>Acanthomorphata</taxon>
        <taxon>Ovalentaria</taxon>
        <taxon>Atherinomorphae</taxon>
        <taxon>Cyprinodontiformes</taxon>
        <taxon>Goodeidae</taxon>
        <taxon>Ilyodon</taxon>
    </lineage>
</organism>
<evidence type="ECO:0000313" key="3">
    <source>
        <dbReference type="Proteomes" id="UP001482620"/>
    </source>
</evidence>
<gene>
    <name evidence="2" type="ORF">ILYODFUR_018637</name>
</gene>
<proteinExistence type="predicted"/>
<name>A0ABV0TZG5_9TELE</name>
<feature type="region of interest" description="Disordered" evidence="1">
    <location>
        <begin position="71"/>
        <end position="93"/>
    </location>
</feature>
<dbReference type="EMBL" id="JAHRIQ010048164">
    <property type="protein sequence ID" value="MEQ2237008.1"/>
    <property type="molecule type" value="Genomic_DNA"/>
</dbReference>
<reference evidence="2 3" key="1">
    <citation type="submission" date="2021-06" db="EMBL/GenBank/DDBJ databases">
        <authorList>
            <person name="Palmer J.M."/>
        </authorList>
    </citation>
    <scope>NUCLEOTIDE SEQUENCE [LARGE SCALE GENOMIC DNA]</scope>
    <source>
        <strain evidence="3">if_2019</strain>
        <tissue evidence="2">Muscle</tissue>
    </source>
</reference>
<comment type="caution">
    <text evidence="2">The sequence shown here is derived from an EMBL/GenBank/DDBJ whole genome shotgun (WGS) entry which is preliminary data.</text>
</comment>
<dbReference type="Proteomes" id="UP001482620">
    <property type="component" value="Unassembled WGS sequence"/>
</dbReference>
<protein>
    <submittedName>
        <fullName evidence="2">Uncharacterized protein</fullName>
    </submittedName>
</protein>
<accession>A0ABV0TZG5</accession>
<evidence type="ECO:0000313" key="2">
    <source>
        <dbReference type="EMBL" id="MEQ2237008.1"/>
    </source>
</evidence>
<sequence>MGLPLVKHIHLVHTDLLKILFNFEHTPSVFALVAPLSIFFARSTFEGTLIIAVSHMFFSYSSSSILPRLEATGSPSTGGPLSESLRGTGANQQADSLPSFIRTKSEQFPSQAWKSQTS</sequence>
<evidence type="ECO:0000256" key="1">
    <source>
        <dbReference type="SAM" id="MobiDB-lite"/>
    </source>
</evidence>